<reference evidence="3" key="1">
    <citation type="submission" date="2020-01" db="EMBL/GenBank/DDBJ databases">
        <authorList>
            <person name="Mishra B."/>
        </authorList>
    </citation>
    <scope>NUCLEOTIDE SEQUENCE [LARGE SCALE GENOMIC DNA]</scope>
</reference>
<sequence>MISLAGRITLTKSVLGSVPIHSMSSVKLPESMTKRLDLSRDFVWGSTEEKRKQHLVNWDKVCSPKEEGGLGIRKISPMNKALLAKIGWRLLNDETSLWARVLRSKYRVGDIHDTAWLVGKGTWSSTWRSVALGIREVLQPSHAWVMGDGKKILFWTDKWLMGNILRDEEVTPAPEALLCLPASEFWIDGVGWDLTRIAPYVPETTQLELASVVVNKATGKQDRMAWGETPYGKFTVSSAYRFLTRDSSLRPDMSQFFRRIWRVIAPERVRVFFWLLGNNGIMTNQERFRRHIGDTEICQVCKAGIETTLHILRDCPAMNGIWERIVTREKRQAFFSMSLLEWLFVNLSDPTKTEFGPWSTLFSVSVWWAWKWRCGNVFEDNKLWRDRVGFVKEYAREVSQVQSTESGARTTVREERLISWLPPLAGQWCGGFALNIGRCTAPMAELWGLYYGLCIAWEKGVTRLEVEVDSALVVGFVKTGICDTHPLSFLVHLCHGFLSKDWEVRITHTYREANNLADGLANYAFSLPLGLHSFDSVPPGLVAILCDDERGVSRSRQVRV</sequence>
<dbReference type="EMBL" id="CACVBM020001262">
    <property type="protein sequence ID" value="CAA7042213.1"/>
    <property type="molecule type" value="Genomic_DNA"/>
</dbReference>
<dbReference type="AlphaFoldDB" id="A0A6D2JFG3"/>
<protein>
    <recommendedName>
        <fullName evidence="5">RNase H type-1 domain-containing protein</fullName>
    </recommendedName>
</protein>
<dbReference type="InterPro" id="IPR026960">
    <property type="entry name" value="RVT-Znf"/>
</dbReference>
<evidence type="ECO:0000259" key="1">
    <source>
        <dbReference type="Pfam" id="PF13456"/>
    </source>
</evidence>
<organism evidence="3 4">
    <name type="scientific">Microthlaspi erraticum</name>
    <dbReference type="NCBI Taxonomy" id="1685480"/>
    <lineage>
        <taxon>Eukaryota</taxon>
        <taxon>Viridiplantae</taxon>
        <taxon>Streptophyta</taxon>
        <taxon>Embryophyta</taxon>
        <taxon>Tracheophyta</taxon>
        <taxon>Spermatophyta</taxon>
        <taxon>Magnoliopsida</taxon>
        <taxon>eudicotyledons</taxon>
        <taxon>Gunneridae</taxon>
        <taxon>Pentapetalae</taxon>
        <taxon>rosids</taxon>
        <taxon>malvids</taxon>
        <taxon>Brassicales</taxon>
        <taxon>Brassicaceae</taxon>
        <taxon>Coluteocarpeae</taxon>
        <taxon>Microthlaspi</taxon>
    </lineage>
</organism>
<dbReference type="InterPro" id="IPR036397">
    <property type="entry name" value="RNaseH_sf"/>
</dbReference>
<comment type="caution">
    <text evidence="3">The sequence shown here is derived from an EMBL/GenBank/DDBJ whole genome shotgun (WGS) entry which is preliminary data.</text>
</comment>
<dbReference type="Pfam" id="PF13456">
    <property type="entry name" value="RVT_3"/>
    <property type="match status" value="1"/>
</dbReference>
<dbReference type="Proteomes" id="UP000467841">
    <property type="component" value="Unassembled WGS sequence"/>
</dbReference>
<evidence type="ECO:0000313" key="4">
    <source>
        <dbReference type="Proteomes" id="UP000467841"/>
    </source>
</evidence>
<dbReference type="SUPFAM" id="SSF53098">
    <property type="entry name" value="Ribonuclease H-like"/>
    <property type="match status" value="1"/>
</dbReference>
<feature type="domain" description="Reverse transcriptase zinc-binding" evidence="2">
    <location>
        <begin position="234"/>
        <end position="322"/>
    </location>
</feature>
<gene>
    <name evidence="3" type="ORF">MERR_LOCUS29448</name>
</gene>
<dbReference type="PANTHER" id="PTHR33116:SF78">
    <property type="entry name" value="OS12G0587133 PROTEIN"/>
    <property type="match status" value="1"/>
</dbReference>
<evidence type="ECO:0008006" key="5">
    <source>
        <dbReference type="Google" id="ProtNLM"/>
    </source>
</evidence>
<evidence type="ECO:0000313" key="3">
    <source>
        <dbReference type="EMBL" id="CAA7042213.1"/>
    </source>
</evidence>
<dbReference type="GO" id="GO:0004523">
    <property type="term" value="F:RNA-DNA hybrid ribonuclease activity"/>
    <property type="evidence" value="ECO:0007669"/>
    <property type="project" value="InterPro"/>
</dbReference>
<feature type="domain" description="RNase H type-1" evidence="1">
    <location>
        <begin position="401"/>
        <end position="524"/>
    </location>
</feature>
<dbReference type="InterPro" id="IPR044730">
    <property type="entry name" value="RNase_H-like_dom_plant"/>
</dbReference>
<dbReference type="InterPro" id="IPR012337">
    <property type="entry name" value="RNaseH-like_sf"/>
</dbReference>
<dbReference type="GO" id="GO:0003676">
    <property type="term" value="F:nucleic acid binding"/>
    <property type="evidence" value="ECO:0007669"/>
    <property type="project" value="InterPro"/>
</dbReference>
<dbReference type="Gene3D" id="3.30.420.10">
    <property type="entry name" value="Ribonuclease H-like superfamily/Ribonuclease H"/>
    <property type="match status" value="1"/>
</dbReference>
<dbReference type="CDD" id="cd06222">
    <property type="entry name" value="RNase_H_like"/>
    <property type="match status" value="1"/>
</dbReference>
<name>A0A6D2JFG3_9BRAS</name>
<dbReference type="Pfam" id="PF13966">
    <property type="entry name" value="zf-RVT"/>
    <property type="match status" value="1"/>
</dbReference>
<dbReference type="InterPro" id="IPR002156">
    <property type="entry name" value="RNaseH_domain"/>
</dbReference>
<dbReference type="PANTHER" id="PTHR33116">
    <property type="entry name" value="REVERSE TRANSCRIPTASE ZINC-BINDING DOMAIN-CONTAINING PROTEIN-RELATED-RELATED"/>
    <property type="match status" value="1"/>
</dbReference>
<evidence type="ECO:0000259" key="2">
    <source>
        <dbReference type="Pfam" id="PF13966"/>
    </source>
</evidence>
<keyword evidence="4" id="KW-1185">Reference proteome</keyword>
<proteinExistence type="predicted"/>
<accession>A0A6D2JFG3</accession>
<dbReference type="OrthoDB" id="846389at2759"/>